<dbReference type="GeneID" id="118405089"/>
<accession>A0A9J7KHL1</accession>
<evidence type="ECO:0000256" key="1">
    <source>
        <dbReference type="SAM" id="MobiDB-lite"/>
    </source>
</evidence>
<feature type="compositionally biased region" description="Acidic residues" evidence="1">
    <location>
        <begin position="18"/>
        <end position="27"/>
    </location>
</feature>
<dbReference type="OMA" id="CTSERYH"/>
<dbReference type="KEGG" id="bfo:118405089"/>
<feature type="compositionally biased region" description="Acidic residues" evidence="1">
    <location>
        <begin position="1"/>
        <end position="10"/>
    </location>
</feature>
<organism evidence="2 3">
    <name type="scientific">Branchiostoma floridae</name>
    <name type="common">Florida lancelet</name>
    <name type="synonym">Amphioxus</name>
    <dbReference type="NCBI Taxonomy" id="7739"/>
    <lineage>
        <taxon>Eukaryota</taxon>
        <taxon>Metazoa</taxon>
        <taxon>Chordata</taxon>
        <taxon>Cephalochordata</taxon>
        <taxon>Leptocardii</taxon>
        <taxon>Amphioxiformes</taxon>
        <taxon>Branchiostomatidae</taxon>
        <taxon>Branchiostoma</taxon>
    </lineage>
</organism>
<evidence type="ECO:0000313" key="2">
    <source>
        <dbReference type="Proteomes" id="UP000001554"/>
    </source>
</evidence>
<feature type="region of interest" description="Disordered" evidence="1">
    <location>
        <begin position="1"/>
        <end position="98"/>
    </location>
</feature>
<name>A0A9J7KHL1_BRAFL</name>
<reference evidence="2" key="1">
    <citation type="journal article" date="2020" name="Nat. Ecol. Evol.">
        <title>Deeply conserved synteny resolves early events in vertebrate evolution.</title>
        <authorList>
            <person name="Simakov O."/>
            <person name="Marletaz F."/>
            <person name="Yue J.X."/>
            <person name="O'Connell B."/>
            <person name="Jenkins J."/>
            <person name="Brandt A."/>
            <person name="Calef R."/>
            <person name="Tung C.H."/>
            <person name="Huang T.K."/>
            <person name="Schmutz J."/>
            <person name="Satoh N."/>
            <person name="Yu J.K."/>
            <person name="Putnam N.H."/>
            <person name="Green R.E."/>
            <person name="Rokhsar D.S."/>
        </authorList>
    </citation>
    <scope>NUCLEOTIDE SEQUENCE [LARGE SCALE GENOMIC DNA]</scope>
    <source>
        <strain evidence="2">S238N-H82</strain>
    </source>
</reference>
<dbReference type="AlphaFoldDB" id="A0A9J7KHL1"/>
<dbReference type="RefSeq" id="XP_035660383.1">
    <property type="nucleotide sequence ID" value="XM_035804490.1"/>
</dbReference>
<dbReference type="OrthoDB" id="10052386at2759"/>
<protein>
    <submittedName>
        <fullName evidence="3">Uncharacterized protein LOC118405089</fullName>
    </submittedName>
</protein>
<reference evidence="3" key="2">
    <citation type="submission" date="2025-08" db="UniProtKB">
        <authorList>
            <consortium name="RefSeq"/>
        </authorList>
    </citation>
    <scope>IDENTIFICATION</scope>
    <source>
        <strain evidence="3">S238N-H82</strain>
        <tissue evidence="3">Testes</tissue>
    </source>
</reference>
<evidence type="ECO:0000313" key="3">
    <source>
        <dbReference type="RefSeq" id="XP_035660383.1"/>
    </source>
</evidence>
<dbReference type="Proteomes" id="UP000001554">
    <property type="component" value="Chromosome 17"/>
</dbReference>
<gene>
    <name evidence="3" type="primary">LOC118405089</name>
</gene>
<proteinExistence type="predicted"/>
<feature type="compositionally biased region" description="Basic and acidic residues" evidence="1">
    <location>
        <begin position="41"/>
        <end position="50"/>
    </location>
</feature>
<keyword evidence="2" id="KW-1185">Reference proteome</keyword>
<sequence length="422" mass="46876">MACPGDDDDLQLAWSDYDSSDLEEDFQELERKEAVLSSEEADSRSDDHWEASSGKNVCGKCADEAPQAVTASTSDGQGRPSHMASTGPGCASKPHPKLKVKRPASHFREADAMKEGPGLVKDALVAATKYPPFLLKIGSMVTPGNTAANTAEAMLKIWGTVDSSRFITTLCTSLWSVISAREKSVLNSACNEAMYSAYHKYCTSEMHHTLCNTFMSSIGVNPCVLLYQFVTKRVQEGILHLKYSADISNDTDTSVNMTYAERQILRYIAGYIPHAMLRRYQKYSNNMVAKLYVSFLKQCSVPPTNSSYTTFLQYAQGWINTVDDGRLFTVTDEVYLFFRAVENVVRYTANLCKGRLTSIKDAIVRNLEVDVEVNKYWCCLASNSITNEKASIALLESFLSYYVDIRCTAFADLSLTSLLKPN</sequence>